<gene>
    <name evidence="1" type="ORF">PG915_24675</name>
</gene>
<sequence length="163" mass="18562">MGVFFGTTHFVVFADSPSDCLVSVSNCYPSPLNPNVYEPVVGREYLSLGEVKHFDDFESAKEALRSHILSTTELDLLSNVYAQTSAKLDLERLQHERKVAIRNSRNVASDSKGYFQQEIERLNKRIECHKSSVAKLDAQVRALRALRRRKIEVSFLPKEKVYA</sequence>
<keyword evidence="1" id="KW-0614">Plasmid</keyword>
<reference evidence="1" key="1">
    <citation type="submission" date="2023-01" db="EMBL/GenBank/DDBJ databases">
        <title>Vibrio sp. CB1-14 genome sequencing.</title>
        <authorList>
            <person name="Otstavnykh N."/>
            <person name="Isaeva M."/>
            <person name="Meleshko D."/>
        </authorList>
    </citation>
    <scope>NUCLEOTIDE SEQUENCE</scope>
    <source>
        <strain evidence="1">CB1-14</strain>
        <plasmid evidence="1">p1</plasmid>
    </source>
</reference>
<dbReference type="RefSeq" id="WP_353500260.1">
    <property type="nucleotide sequence ID" value="NZ_CP115922.1"/>
</dbReference>
<dbReference type="AlphaFoldDB" id="A0AAU8BU12"/>
<name>A0AAU8BU12_9VIBR</name>
<dbReference type="KEGG" id="vck:PG915_24675"/>
<dbReference type="EMBL" id="CP115922">
    <property type="protein sequence ID" value="XCD19134.1"/>
    <property type="molecule type" value="Genomic_DNA"/>
</dbReference>
<protein>
    <submittedName>
        <fullName evidence="1">Uncharacterized protein</fullName>
    </submittedName>
</protein>
<geneLocation type="plasmid" evidence="1">
    <name>p1</name>
</geneLocation>
<proteinExistence type="predicted"/>
<evidence type="ECO:0000313" key="1">
    <source>
        <dbReference type="EMBL" id="XCD19134.1"/>
    </source>
</evidence>
<accession>A0AAU8BU12</accession>
<organism evidence="1">
    <name type="scientific">Vibrio chaetopteri</name>
    <dbReference type="NCBI Taxonomy" id="3016528"/>
    <lineage>
        <taxon>Bacteria</taxon>
        <taxon>Pseudomonadati</taxon>
        <taxon>Pseudomonadota</taxon>
        <taxon>Gammaproteobacteria</taxon>
        <taxon>Vibrionales</taxon>
        <taxon>Vibrionaceae</taxon>
        <taxon>Vibrio</taxon>
    </lineage>
</organism>